<comment type="caution">
    <text evidence="1">The sequence shown here is derived from an EMBL/GenBank/DDBJ whole genome shotgun (WGS) entry which is preliminary data.</text>
</comment>
<reference evidence="1 2" key="1">
    <citation type="submission" date="2023-07" db="EMBL/GenBank/DDBJ databases">
        <title>Sequencing the genomes of 1000 actinobacteria strains.</title>
        <authorList>
            <person name="Klenk H.-P."/>
        </authorList>
    </citation>
    <scope>NUCLEOTIDE SEQUENCE [LARGE SCALE GENOMIC DNA]</scope>
    <source>
        <strain evidence="1 2">DSM 46740</strain>
    </source>
</reference>
<sequence length="53" mass="5433">MRSRASTPTLEVSDLFDLNPQVGPVHELPAGMASGDCTNDTCTASCGCSDGCN</sequence>
<evidence type="ECO:0008006" key="3">
    <source>
        <dbReference type="Google" id="ProtNLM"/>
    </source>
</evidence>
<evidence type="ECO:0000313" key="1">
    <source>
        <dbReference type="EMBL" id="MDP9850436.1"/>
    </source>
</evidence>
<name>A0ABT9QUJ0_9ACTN</name>
<dbReference type="RefSeq" id="WP_307569465.1">
    <property type="nucleotide sequence ID" value="NZ_JAUSQU010000003.1"/>
</dbReference>
<protein>
    <recommendedName>
        <fullName evidence="3">FxLD family lantipeptide</fullName>
    </recommendedName>
</protein>
<proteinExistence type="predicted"/>
<keyword evidence="2" id="KW-1185">Reference proteome</keyword>
<evidence type="ECO:0000313" key="2">
    <source>
        <dbReference type="Proteomes" id="UP001225356"/>
    </source>
</evidence>
<dbReference type="NCBIfam" id="NF038155">
    <property type="entry name" value="lanthi_I_FDLD"/>
    <property type="match status" value="1"/>
</dbReference>
<organism evidence="1 2">
    <name type="scientific">Streptosporangium lutulentum</name>
    <dbReference type="NCBI Taxonomy" id="1461250"/>
    <lineage>
        <taxon>Bacteria</taxon>
        <taxon>Bacillati</taxon>
        <taxon>Actinomycetota</taxon>
        <taxon>Actinomycetes</taxon>
        <taxon>Streptosporangiales</taxon>
        <taxon>Streptosporangiaceae</taxon>
        <taxon>Streptosporangium</taxon>
    </lineage>
</organism>
<gene>
    <name evidence="1" type="ORF">J2853_009732</name>
</gene>
<dbReference type="Proteomes" id="UP001225356">
    <property type="component" value="Unassembled WGS sequence"/>
</dbReference>
<accession>A0ABT9QUJ0</accession>
<dbReference type="EMBL" id="JAUSQU010000003">
    <property type="protein sequence ID" value="MDP9850436.1"/>
    <property type="molecule type" value="Genomic_DNA"/>
</dbReference>